<accession>E3T5V4</accession>
<reference evidence="1 2" key="1">
    <citation type="journal article" date="2010" name="Proc. Natl. Acad. Sci. U.S.A.">
        <title>Giant virus with a remarkable complement of genes infects marine zooplankton.</title>
        <authorList>
            <person name="Fischer M.G."/>
            <person name="Allen M.J."/>
            <person name="Wilson W.H."/>
            <person name="Suttle C.A."/>
        </authorList>
    </citation>
    <scope>NUCLEOTIDE SEQUENCE [LARGE SCALE GENOMIC DNA]</scope>
    <source>
        <strain evidence="1 2">BV-PW1</strain>
    </source>
</reference>
<evidence type="ECO:0000313" key="2">
    <source>
        <dbReference type="Proteomes" id="UP000029781"/>
    </source>
</evidence>
<dbReference type="RefSeq" id="YP_003970166.1">
    <property type="nucleotide sequence ID" value="NC_014637.1"/>
</dbReference>
<dbReference type="GeneID" id="9887936"/>
<gene>
    <name evidence="1" type="ORF">crov533</name>
</gene>
<protein>
    <submittedName>
        <fullName evidence="1">Uncharacterized protein</fullName>
    </submittedName>
</protein>
<sequence>MLEDIKTQNGFFDDMEKVENFINNCLNNQTDFNTDFKKTKTFFLKFTYNNSVGIKMELQFELLPIRKDISNNQEILELKRKIKKLESKISKYSFIDSFYYHPNLYELIPYNWHETICFSTVSDKQLYLRPDRQHSSPINISHKLTNNTLYSSYNISIINYKVWDDTSDLMTSDFKKIKCDTLILYKLKHIHFENLGDTIKTLILIECTCENFNSYENKSINKIILSSCVIDNLDNLKNVSTLLNIEIYGSRPKYNGSSFGSNITINTH</sequence>
<dbReference type="Proteomes" id="UP000029781">
    <property type="component" value="Segment"/>
</dbReference>
<organism evidence="1 2">
    <name type="scientific">Cafeteria roenbergensis virus (strain BV-PW1)</name>
    <name type="common">CroV</name>
    <dbReference type="NCBI Taxonomy" id="693272"/>
    <lineage>
        <taxon>Viruses</taxon>
        <taxon>Varidnaviria</taxon>
        <taxon>Bamfordvirae</taxon>
        <taxon>Nucleocytoviricota</taxon>
        <taxon>Megaviricetes</taxon>
        <taxon>Imitervirales</taxon>
        <taxon>Mimiviridae</taxon>
        <taxon>Aliimimivirinae</taxon>
        <taxon>Rheavirus</taxon>
        <taxon>Rheavirus sinusmexicani</taxon>
    </lineage>
</organism>
<organismHost>
    <name type="scientific">Cafeteria roenbergensis</name>
    <name type="common">Marine flagellate</name>
    <dbReference type="NCBI Taxonomy" id="33653"/>
</organismHost>
<name>E3T5V4_CROVB</name>
<dbReference type="KEGG" id="vg:9887936"/>
<dbReference type="EMBL" id="GU244497">
    <property type="protein sequence ID" value="ADO67567.1"/>
    <property type="molecule type" value="Genomic_DNA"/>
</dbReference>
<proteinExistence type="predicted"/>
<keyword evidence="2" id="KW-1185">Reference proteome</keyword>
<evidence type="ECO:0000313" key="1">
    <source>
        <dbReference type="EMBL" id="ADO67567.1"/>
    </source>
</evidence>